<dbReference type="InterPro" id="IPR038610">
    <property type="entry name" value="FliK-like_C_sf"/>
</dbReference>
<organism evidence="3 4">
    <name type="scientific">Helicobacter enhydrae</name>
    <dbReference type="NCBI Taxonomy" id="222136"/>
    <lineage>
        <taxon>Bacteria</taxon>
        <taxon>Pseudomonadati</taxon>
        <taxon>Campylobacterota</taxon>
        <taxon>Epsilonproteobacteria</taxon>
        <taxon>Campylobacterales</taxon>
        <taxon>Helicobacteraceae</taxon>
        <taxon>Helicobacter</taxon>
    </lineage>
</organism>
<proteinExistence type="predicted"/>
<dbReference type="Gene3D" id="3.30.750.140">
    <property type="match status" value="1"/>
</dbReference>
<evidence type="ECO:0000313" key="4">
    <source>
        <dbReference type="Proteomes" id="UP000092884"/>
    </source>
</evidence>
<keyword evidence="4" id="KW-1185">Reference proteome</keyword>
<dbReference type="STRING" id="222136.BBW65_00260"/>
<feature type="region of interest" description="Disordered" evidence="1">
    <location>
        <begin position="375"/>
        <end position="395"/>
    </location>
</feature>
<evidence type="ECO:0000313" key="3">
    <source>
        <dbReference type="EMBL" id="ANV97347.1"/>
    </source>
</evidence>
<sequence length="416" mass="47033">MQLTPPSKKGAKKTSKIFTQVTPKGKKKPHNHQNGTESLSFASMLEHKNTQRTQHHSNPKKDKAPSVRVTRSLPQTHLTQTKLQENPNSKTAKRTNVARFKEQTPTHFNLEGALKIQKTRDMKTLRDVEKIAQTHNLNLQKLQLTQEKPQASSMRGRKMHFDKPTSSAIALEPKKQAKSTTTQRSEILHPTKTHKNHHTKHTAQGPQANAAVMTAPTAPIAQNAPILPLEQREITQSHPMMKNEEVKLGDLLKQDFKSEMTEDKKESKTQDPLPTEIKKETQFKVAQSRETLTHFSQRLKEEIANYKPPFTKLSIELNPQELGKLEITITKKGKELQVNVNANNTNALQAFLQNQAEFKNTLSSVGFSNVELNFSQGEGGNKQQQQQKEKGNKNSLEEYQEIPLATSMEITMAQYA</sequence>
<feature type="compositionally biased region" description="Basic residues" evidence="1">
    <location>
        <begin position="191"/>
        <end position="201"/>
    </location>
</feature>
<gene>
    <name evidence="3" type="ORF">BBW65_00260</name>
</gene>
<feature type="compositionally biased region" description="Polar residues" evidence="1">
    <location>
        <begin position="72"/>
        <end position="90"/>
    </location>
</feature>
<feature type="domain" description="Flagellar hook-length control protein-like C-terminal" evidence="2">
    <location>
        <begin position="302"/>
        <end position="382"/>
    </location>
</feature>
<feature type="compositionally biased region" description="Polar residues" evidence="1">
    <location>
        <begin position="32"/>
        <end position="41"/>
    </location>
</feature>
<dbReference type="EMBL" id="CP016503">
    <property type="protein sequence ID" value="ANV97347.1"/>
    <property type="molecule type" value="Genomic_DNA"/>
</dbReference>
<dbReference type="KEGG" id="het:BBW65_00260"/>
<dbReference type="Proteomes" id="UP000092884">
    <property type="component" value="Chromosome"/>
</dbReference>
<evidence type="ECO:0000259" key="2">
    <source>
        <dbReference type="Pfam" id="PF02120"/>
    </source>
</evidence>
<evidence type="ECO:0000256" key="1">
    <source>
        <dbReference type="SAM" id="MobiDB-lite"/>
    </source>
</evidence>
<name>A0A1B1U3K5_9HELI</name>
<dbReference type="InterPro" id="IPR021136">
    <property type="entry name" value="Flagellar_hook_control-like_C"/>
</dbReference>
<dbReference type="AlphaFoldDB" id="A0A1B1U3K5"/>
<accession>A0A1B1U3K5</accession>
<dbReference type="Pfam" id="PF02120">
    <property type="entry name" value="Flg_hook"/>
    <property type="match status" value="1"/>
</dbReference>
<protein>
    <recommendedName>
        <fullName evidence="2">Flagellar hook-length control protein-like C-terminal domain-containing protein</fullName>
    </recommendedName>
</protein>
<feature type="region of interest" description="Disordered" evidence="1">
    <location>
        <begin position="1"/>
        <end position="92"/>
    </location>
</feature>
<feature type="region of interest" description="Disordered" evidence="1">
    <location>
        <begin position="173"/>
        <end position="207"/>
    </location>
</feature>
<reference evidence="4" key="1">
    <citation type="submission" date="2016-07" db="EMBL/GenBank/DDBJ databases">
        <authorList>
            <person name="Florea S."/>
            <person name="Webb J.S."/>
            <person name="Jaromczyk J."/>
            <person name="Schardl C.L."/>
        </authorList>
    </citation>
    <scope>NUCLEOTIDE SEQUENCE [LARGE SCALE GENOMIC DNA]</scope>
    <source>
        <strain evidence="4">MIT 01-6242</strain>
    </source>
</reference>